<reference evidence="2" key="1">
    <citation type="journal article" date="2019" name="Int. J. Syst. Evol. Microbiol.">
        <title>The Global Catalogue of Microorganisms (GCM) 10K type strain sequencing project: providing services to taxonomists for standard genome sequencing and annotation.</title>
        <authorList>
            <consortium name="The Broad Institute Genomics Platform"/>
            <consortium name="The Broad Institute Genome Sequencing Center for Infectious Disease"/>
            <person name="Wu L."/>
            <person name="Ma J."/>
        </authorList>
    </citation>
    <scope>NUCLEOTIDE SEQUENCE [LARGE SCALE GENOMIC DNA]</scope>
    <source>
        <strain evidence="2">JCM 18409</strain>
    </source>
</reference>
<name>A0ABP9JB63_9ACTN</name>
<dbReference type="Proteomes" id="UP001501759">
    <property type="component" value="Unassembled WGS sequence"/>
</dbReference>
<organism evidence="1 2">
    <name type="scientific">Streptomyces siamensis</name>
    <dbReference type="NCBI Taxonomy" id="1274986"/>
    <lineage>
        <taxon>Bacteria</taxon>
        <taxon>Bacillati</taxon>
        <taxon>Actinomycetota</taxon>
        <taxon>Actinomycetes</taxon>
        <taxon>Kitasatosporales</taxon>
        <taxon>Streptomycetaceae</taxon>
        <taxon>Streptomyces</taxon>
    </lineage>
</organism>
<gene>
    <name evidence="1" type="ORF">GCM10023335_59010</name>
</gene>
<protein>
    <submittedName>
        <fullName evidence="1">Uncharacterized protein</fullName>
    </submittedName>
</protein>
<dbReference type="EMBL" id="BAABKB010000027">
    <property type="protein sequence ID" value="GAA5024988.1"/>
    <property type="molecule type" value="Genomic_DNA"/>
</dbReference>
<keyword evidence="2" id="KW-1185">Reference proteome</keyword>
<accession>A0ABP9JB63</accession>
<evidence type="ECO:0000313" key="2">
    <source>
        <dbReference type="Proteomes" id="UP001501759"/>
    </source>
</evidence>
<evidence type="ECO:0000313" key="1">
    <source>
        <dbReference type="EMBL" id="GAA5024988.1"/>
    </source>
</evidence>
<comment type="caution">
    <text evidence="1">The sequence shown here is derived from an EMBL/GenBank/DDBJ whole genome shotgun (WGS) entry which is preliminary data.</text>
</comment>
<sequence length="54" mass="5433">MDIVVRDGSGAGRALAAGAESAPAVTAPAASADAQARRLLLRLFALNPRRTDGS</sequence>
<proteinExistence type="predicted"/>